<name>A0A927PYU1_9ACTN</name>
<evidence type="ECO:0008006" key="5">
    <source>
        <dbReference type="Google" id="ProtNLM"/>
    </source>
</evidence>
<reference evidence="3" key="1">
    <citation type="submission" date="2020-09" db="EMBL/GenBank/DDBJ databases">
        <title>Nocardioides sp. strain MJB4 16S ribosomal RNA gene Genome sequencing and assembly.</title>
        <authorList>
            <person name="Kim I."/>
        </authorList>
    </citation>
    <scope>NUCLEOTIDE SEQUENCE</scope>
    <source>
        <strain evidence="3">MJB4</strain>
    </source>
</reference>
<feature type="compositionally biased region" description="Basic and acidic residues" evidence="1">
    <location>
        <begin position="33"/>
        <end position="49"/>
    </location>
</feature>
<keyword evidence="2" id="KW-0472">Membrane</keyword>
<evidence type="ECO:0000313" key="3">
    <source>
        <dbReference type="EMBL" id="MBD8868933.1"/>
    </source>
</evidence>
<evidence type="ECO:0000256" key="2">
    <source>
        <dbReference type="SAM" id="Phobius"/>
    </source>
</evidence>
<keyword evidence="4" id="KW-1185">Reference proteome</keyword>
<keyword evidence="2" id="KW-0812">Transmembrane</keyword>
<feature type="region of interest" description="Disordered" evidence="1">
    <location>
        <begin position="1"/>
        <end position="90"/>
    </location>
</feature>
<evidence type="ECO:0000256" key="1">
    <source>
        <dbReference type="SAM" id="MobiDB-lite"/>
    </source>
</evidence>
<dbReference type="EMBL" id="JACYXZ010000001">
    <property type="protein sequence ID" value="MBD8868933.1"/>
    <property type="molecule type" value="Genomic_DNA"/>
</dbReference>
<feature type="compositionally biased region" description="Pro residues" evidence="1">
    <location>
        <begin position="21"/>
        <end position="30"/>
    </location>
</feature>
<feature type="transmembrane region" description="Helical" evidence="2">
    <location>
        <begin position="96"/>
        <end position="119"/>
    </location>
</feature>
<feature type="compositionally biased region" description="Pro residues" evidence="1">
    <location>
        <begin position="54"/>
        <end position="64"/>
    </location>
</feature>
<comment type="caution">
    <text evidence="3">The sequence shown here is derived from an EMBL/GenBank/DDBJ whole genome shotgun (WGS) entry which is preliminary data.</text>
</comment>
<protein>
    <recommendedName>
        <fullName evidence="5">Septum formation-related domain-containing protein</fullName>
    </recommendedName>
</protein>
<proteinExistence type="predicted"/>
<organism evidence="3 4">
    <name type="scientific">Nocardioides donggukensis</name>
    <dbReference type="NCBI Taxonomy" id="2774019"/>
    <lineage>
        <taxon>Bacteria</taxon>
        <taxon>Bacillati</taxon>
        <taxon>Actinomycetota</taxon>
        <taxon>Actinomycetes</taxon>
        <taxon>Propionibacteriales</taxon>
        <taxon>Nocardioidaceae</taxon>
        <taxon>Nocardioides</taxon>
    </lineage>
</organism>
<gene>
    <name evidence="3" type="ORF">IE331_04785</name>
</gene>
<dbReference type="Proteomes" id="UP000616839">
    <property type="component" value="Unassembled WGS sequence"/>
</dbReference>
<dbReference type="RefSeq" id="WP_192140965.1">
    <property type="nucleotide sequence ID" value="NZ_JACYXZ010000001.1"/>
</dbReference>
<keyword evidence="2" id="KW-1133">Transmembrane helix</keyword>
<dbReference type="AlphaFoldDB" id="A0A927PYU1"/>
<accession>A0A927PYU1</accession>
<sequence>MSNQPPTSPSPYGEPVAVAPTGPPAPPPNPFAEADRHPDGTDEETRGTDEEPDAPAPAPAPHPQPLWRGHEAPQQVPGRPSVAEPSTSGTPRRRRWWLLPLVLVVLVVAVVAVLALWLLDGDGDEGTAISDLAAGECLVSTDIAAANGVVERIDVVGCTEPHDAEVFATYPVATSGEVDLEAAGATCVDELAASGASLQELTDDGREVRPLVAGDTDAERVVCFVRNSDGSQLSGPVVG</sequence>
<evidence type="ECO:0000313" key="4">
    <source>
        <dbReference type="Proteomes" id="UP000616839"/>
    </source>
</evidence>